<dbReference type="PANTHER" id="PTHR30482">
    <property type="entry name" value="HIGH-AFFINITY BRANCHED-CHAIN AMINO ACID TRANSPORT SYSTEM PERMEASE"/>
    <property type="match status" value="1"/>
</dbReference>
<dbReference type="Proteomes" id="UP000198851">
    <property type="component" value="Unassembled WGS sequence"/>
</dbReference>
<evidence type="ECO:0000256" key="6">
    <source>
        <dbReference type="SAM" id="Phobius"/>
    </source>
</evidence>
<feature type="transmembrane region" description="Helical" evidence="6">
    <location>
        <begin position="56"/>
        <end position="77"/>
    </location>
</feature>
<evidence type="ECO:0000313" key="8">
    <source>
        <dbReference type="Proteomes" id="UP000198851"/>
    </source>
</evidence>
<dbReference type="PANTHER" id="PTHR30482:SF10">
    <property type="entry name" value="HIGH-AFFINITY BRANCHED-CHAIN AMINO ACID TRANSPORT PROTEIN BRAE"/>
    <property type="match status" value="1"/>
</dbReference>
<gene>
    <name evidence="7" type="ORF">SAMN04488036_101711</name>
</gene>
<evidence type="ECO:0000256" key="3">
    <source>
        <dbReference type="ARBA" id="ARBA00022692"/>
    </source>
</evidence>
<evidence type="ECO:0000256" key="1">
    <source>
        <dbReference type="ARBA" id="ARBA00004651"/>
    </source>
</evidence>
<feature type="transmembrane region" description="Helical" evidence="6">
    <location>
        <begin position="157"/>
        <end position="179"/>
    </location>
</feature>
<dbReference type="InterPro" id="IPR043428">
    <property type="entry name" value="LivM-like"/>
</dbReference>
<dbReference type="InterPro" id="IPR001851">
    <property type="entry name" value="ABC_transp_permease"/>
</dbReference>
<dbReference type="AlphaFoldDB" id="A0A1I4B0P1"/>
<dbReference type="CDD" id="cd06581">
    <property type="entry name" value="TM_PBP1_LivM_like"/>
    <property type="match status" value="1"/>
</dbReference>
<evidence type="ECO:0000256" key="4">
    <source>
        <dbReference type="ARBA" id="ARBA00022989"/>
    </source>
</evidence>
<protein>
    <submittedName>
        <fullName evidence="7">Amino acid/amide ABC transporter membrane protein 2, HAAT family</fullName>
    </submittedName>
</protein>
<sequence>MSEQMKNTALFVLVFAMIALTGIMQSWNVALLILNMGLISAIMALGVNLQWGFAGLFNVGVMGFVALGGLAVVLTSAAPVEGAWSAGGWRIVIALLAGAGTIVGTVMVRQRMAAGRARNIATIVLLLGGFFLYRGIFDPGVEAVEAINPALQGNLGGLNLPVLMAWPMGGLLAAGVAWLIGKTALGLRSDYLAIATLGIAEIIIAVMKNEDWLARGVKNVVGLDRPVPYEIDLQNTSSFVNRAEGLGLDPATASSLFVKLNYSILFAIVLVLIFVAAQLALKSPWGRMMRAIRDNEVAAEAMGKDVTNRHLQIFVLGSAVCGVAGAMMTTLDGQLTPGTYNPLRYTFLIWVMVIVGGSGNNLGAVLGGFLIWFLWVQVEPMGLFLMELITSGMAEGSGLKKHLIDSAAHMRLLTMGVILLLVLRFSPRGLIPEK</sequence>
<accession>A0A1I4B0P1</accession>
<keyword evidence="2" id="KW-1003">Cell membrane</keyword>
<feature type="transmembrane region" description="Helical" evidence="6">
    <location>
        <begin position="191"/>
        <end position="207"/>
    </location>
</feature>
<feature type="transmembrane region" description="Helical" evidence="6">
    <location>
        <begin position="7"/>
        <end position="24"/>
    </location>
</feature>
<dbReference type="RefSeq" id="WP_170846666.1">
    <property type="nucleotide sequence ID" value="NZ_FOSZ01000001.1"/>
</dbReference>
<dbReference type="Pfam" id="PF02653">
    <property type="entry name" value="BPD_transp_2"/>
    <property type="match status" value="1"/>
</dbReference>
<dbReference type="EMBL" id="FOSZ01000001">
    <property type="protein sequence ID" value="SFK62103.1"/>
    <property type="molecule type" value="Genomic_DNA"/>
</dbReference>
<dbReference type="GO" id="GO:0005886">
    <property type="term" value="C:plasma membrane"/>
    <property type="evidence" value="ECO:0007669"/>
    <property type="project" value="UniProtKB-SubCell"/>
</dbReference>
<reference evidence="8" key="1">
    <citation type="submission" date="2016-10" db="EMBL/GenBank/DDBJ databases">
        <authorList>
            <person name="Varghese N."/>
            <person name="Submissions S."/>
        </authorList>
    </citation>
    <scope>NUCLEOTIDE SEQUENCE [LARGE SCALE GENOMIC DNA]</scope>
    <source>
        <strain evidence="8">DSM 28453</strain>
    </source>
</reference>
<organism evidence="7 8">
    <name type="scientific">Shimia haliotis</name>
    <dbReference type="NCBI Taxonomy" id="1280847"/>
    <lineage>
        <taxon>Bacteria</taxon>
        <taxon>Pseudomonadati</taxon>
        <taxon>Pseudomonadota</taxon>
        <taxon>Alphaproteobacteria</taxon>
        <taxon>Rhodobacterales</taxon>
        <taxon>Roseobacteraceae</taxon>
    </lineage>
</organism>
<feature type="transmembrane region" description="Helical" evidence="6">
    <location>
        <begin position="89"/>
        <end position="108"/>
    </location>
</feature>
<name>A0A1I4B0P1_9RHOB</name>
<evidence type="ECO:0000313" key="7">
    <source>
        <dbReference type="EMBL" id="SFK62103.1"/>
    </source>
</evidence>
<evidence type="ECO:0000256" key="5">
    <source>
        <dbReference type="ARBA" id="ARBA00023136"/>
    </source>
</evidence>
<feature type="transmembrane region" description="Helical" evidence="6">
    <location>
        <begin position="262"/>
        <end position="281"/>
    </location>
</feature>
<comment type="subcellular location">
    <subcellularLocation>
        <location evidence="1">Cell membrane</location>
        <topology evidence="1">Multi-pass membrane protein</topology>
    </subcellularLocation>
</comment>
<proteinExistence type="predicted"/>
<keyword evidence="8" id="KW-1185">Reference proteome</keyword>
<feature type="transmembrane region" description="Helical" evidence="6">
    <location>
        <begin position="120"/>
        <end position="137"/>
    </location>
</feature>
<dbReference type="GO" id="GO:0015658">
    <property type="term" value="F:branched-chain amino acid transmembrane transporter activity"/>
    <property type="evidence" value="ECO:0007669"/>
    <property type="project" value="InterPro"/>
</dbReference>
<feature type="transmembrane region" description="Helical" evidence="6">
    <location>
        <begin position="30"/>
        <end position="49"/>
    </location>
</feature>
<evidence type="ECO:0000256" key="2">
    <source>
        <dbReference type="ARBA" id="ARBA00022475"/>
    </source>
</evidence>
<feature type="transmembrane region" description="Helical" evidence="6">
    <location>
        <begin position="348"/>
        <end position="376"/>
    </location>
</feature>
<feature type="transmembrane region" description="Helical" evidence="6">
    <location>
        <begin position="311"/>
        <end position="328"/>
    </location>
</feature>
<keyword evidence="5 6" id="KW-0472">Membrane</keyword>
<keyword evidence="3 6" id="KW-0812">Transmembrane</keyword>
<keyword evidence="4 6" id="KW-1133">Transmembrane helix</keyword>
<dbReference type="STRING" id="1280847.SAMN04488036_101711"/>